<gene>
    <name evidence="3" type="ORF">GCM10023231_28910</name>
</gene>
<name>A0ABP9BNY9_9SPHI</name>
<accession>A0ABP9BNY9</accession>
<protein>
    <recommendedName>
        <fullName evidence="5">DUF3823 domain-containing protein</fullName>
    </recommendedName>
</protein>
<comment type="caution">
    <text evidence="3">The sequence shown here is derived from an EMBL/GenBank/DDBJ whole genome shotgun (WGS) entry which is preliminary data.</text>
</comment>
<evidence type="ECO:0000259" key="1">
    <source>
        <dbReference type="Pfam" id="PF12866"/>
    </source>
</evidence>
<dbReference type="Pfam" id="PF12866">
    <property type="entry name" value="DUF3823"/>
    <property type="match status" value="1"/>
</dbReference>
<sequence length="235" mass="25921">MKTNKCLIFAFGIFISLFGACKNDIDNYGAPDGGIHGTVYDEETHEPIPLPVQGNAGVLVNLIEQQTNATKSVDFRAKQDGTYENSTVFNGDYKVVINGPFVNGCEGYVTIDGQTQLDLHAVPFSRIDIHAHADENNRLEVDYEIHKTDENFNLTEVSVMWNFAPGVDINSSNYAAKNSLGAASQGTFTFDLTKDANFVNNLYKIQANGNRVYVRVAAKVNNQVNYSKTIELILP</sequence>
<proteinExistence type="predicted"/>
<dbReference type="Gene3D" id="2.60.40.1120">
    <property type="entry name" value="Carboxypeptidase-like, regulatory domain"/>
    <property type="match status" value="1"/>
</dbReference>
<evidence type="ECO:0000313" key="4">
    <source>
        <dbReference type="Proteomes" id="UP001501411"/>
    </source>
</evidence>
<dbReference type="Pfam" id="PF18003">
    <property type="entry name" value="DUF3823_C"/>
    <property type="match status" value="1"/>
</dbReference>
<feature type="domain" description="DUF3823" evidence="1">
    <location>
        <begin position="35"/>
        <end position="119"/>
    </location>
</feature>
<evidence type="ECO:0000259" key="2">
    <source>
        <dbReference type="Pfam" id="PF18003"/>
    </source>
</evidence>
<dbReference type="EMBL" id="BAABIQ010000039">
    <property type="protein sequence ID" value="GAA4798381.1"/>
    <property type="molecule type" value="Genomic_DNA"/>
</dbReference>
<dbReference type="InterPro" id="IPR041186">
    <property type="entry name" value="DUF3823_C"/>
</dbReference>
<organism evidence="3 4">
    <name type="scientific">Olivibacter ginsenosidimutans</name>
    <dbReference type="NCBI Taxonomy" id="1176537"/>
    <lineage>
        <taxon>Bacteria</taxon>
        <taxon>Pseudomonadati</taxon>
        <taxon>Bacteroidota</taxon>
        <taxon>Sphingobacteriia</taxon>
        <taxon>Sphingobacteriales</taxon>
        <taxon>Sphingobacteriaceae</taxon>
        <taxon>Olivibacter</taxon>
    </lineage>
</organism>
<evidence type="ECO:0000313" key="3">
    <source>
        <dbReference type="EMBL" id="GAA4798381.1"/>
    </source>
</evidence>
<dbReference type="PROSITE" id="PS51257">
    <property type="entry name" value="PROKAR_LIPOPROTEIN"/>
    <property type="match status" value="1"/>
</dbReference>
<keyword evidence="4" id="KW-1185">Reference proteome</keyword>
<feature type="domain" description="DUF3823" evidence="2">
    <location>
        <begin position="132"/>
        <end position="228"/>
    </location>
</feature>
<dbReference type="InterPro" id="IPR024278">
    <property type="entry name" value="DUF3823_N"/>
</dbReference>
<evidence type="ECO:0008006" key="5">
    <source>
        <dbReference type="Google" id="ProtNLM"/>
    </source>
</evidence>
<dbReference type="Proteomes" id="UP001501411">
    <property type="component" value="Unassembled WGS sequence"/>
</dbReference>
<reference evidence="4" key="1">
    <citation type="journal article" date="2019" name="Int. J. Syst. Evol. Microbiol.">
        <title>The Global Catalogue of Microorganisms (GCM) 10K type strain sequencing project: providing services to taxonomists for standard genome sequencing and annotation.</title>
        <authorList>
            <consortium name="The Broad Institute Genomics Platform"/>
            <consortium name="The Broad Institute Genome Sequencing Center for Infectious Disease"/>
            <person name="Wu L."/>
            <person name="Ma J."/>
        </authorList>
    </citation>
    <scope>NUCLEOTIDE SEQUENCE [LARGE SCALE GENOMIC DNA]</scope>
    <source>
        <strain evidence="4">JCM 18200</strain>
    </source>
</reference>
<dbReference type="RefSeq" id="WP_345232521.1">
    <property type="nucleotide sequence ID" value="NZ_BAABIQ010000039.1"/>
</dbReference>